<keyword evidence="3" id="KW-1185">Reference proteome</keyword>
<protein>
    <submittedName>
        <fullName evidence="2">Uncharacterized protein</fullName>
    </submittedName>
</protein>
<sequence>MSLISPKTISLVNLPREVLVEIVSYFCLHCRGDLQPVNGVGTPHQHKRRHGPQQPDKKSWYSINKYALFSLAASYKTLHAVSEDILDLEFASGYGDSELSELYTYGRLAEKARMIFIHPKHSNADLEQIVLSLKHGAADLGIDIAKAWRHRAEHFLNFWRSRRAPSFPDEEEYVFMLNSAFTDEIFEYSARSYDIQADDFYGTLHHELIPMLIALLPKLGHIIYKYNSTFEMFQHAALQALEVTELPFLRTLEIDKDIFSILRKAPNLLQLGSIIPSFFGRVGHSLGDQFKIMILRLGDISLLPHVRELVSLF</sequence>
<organism evidence="2 3">
    <name type="scientific">Fusarium acutatum</name>
    <dbReference type="NCBI Taxonomy" id="78861"/>
    <lineage>
        <taxon>Eukaryota</taxon>
        <taxon>Fungi</taxon>
        <taxon>Dikarya</taxon>
        <taxon>Ascomycota</taxon>
        <taxon>Pezizomycotina</taxon>
        <taxon>Sordariomycetes</taxon>
        <taxon>Hypocreomycetidae</taxon>
        <taxon>Hypocreales</taxon>
        <taxon>Nectriaceae</taxon>
        <taxon>Fusarium</taxon>
        <taxon>Fusarium fujikuroi species complex</taxon>
    </lineage>
</organism>
<dbReference type="AlphaFoldDB" id="A0A8H4JQ06"/>
<comment type="caution">
    <text evidence="2">The sequence shown here is derived from an EMBL/GenBank/DDBJ whole genome shotgun (WGS) entry which is preliminary data.</text>
</comment>
<evidence type="ECO:0000313" key="3">
    <source>
        <dbReference type="Proteomes" id="UP000536711"/>
    </source>
</evidence>
<evidence type="ECO:0000313" key="2">
    <source>
        <dbReference type="EMBL" id="KAF4436106.1"/>
    </source>
</evidence>
<reference evidence="2 3" key="1">
    <citation type="submission" date="2020-01" db="EMBL/GenBank/DDBJ databases">
        <title>Identification and distribution of gene clusters putatively required for synthesis of sphingolipid metabolism inhibitors in phylogenetically diverse species of the filamentous fungus Fusarium.</title>
        <authorList>
            <person name="Kim H.-S."/>
            <person name="Busman M."/>
            <person name="Brown D.W."/>
            <person name="Divon H."/>
            <person name="Uhlig S."/>
            <person name="Proctor R.H."/>
        </authorList>
    </citation>
    <scope>NUCLEOTIDE SEQUENCE [LARGE SCALE GENOMIC DNA]</scope>
    <source>
        <strain evidence="2 3">NRRL 13308</strain>
    </source>
</reference>
<name>A0A8H4JQ06_9HYPO</name>
<dbReference type="Proteomes" id="UP000536711">
    <property type="component" value="Unassembled WGS sequence"/>
</dbReference>
<dbReference type="OrthoDB" id="2520703at2759"/>
<gene>
    <name evidence="2" type="ORF">FACUT_6678</name>
</gene>
<accession>A0A8H4JQ06</accession>
<dbReference type="EMBL" id="JAADJF010000157">
    <property type="protein sequence ID" value="KAF4436106.1"/>
    <property type="molecule type" value="Genomic_DNA"/>
</dbReference>
<feature type="region of interest" description="Disordered" evidence="1">
    <location>
        <begin position="39"/>
        <end position="58"/>
    </location>
</feature>
<proteinExistence type="predicted"/>
<evidence type="ECO:0000256" key="1">
    <source>
        <dbReference type="SAM" id="MobiDB-lite"/>
    </source>
</evidence>